<dbReference type="InterPro" id="IPR025657">
    <property type="entry name" value="RadC_JAB"/>
</dbReference>
<evidence type="ECO:0000256" key="2">
    <source>
        <dbReference type="ARBA" id="ARBA00022723"/>
    </source>
</evidence>
<evidence type="ECO:0000256" key="4">
    <source>
        <dbReference type="ARBA" id="ARBA00022833"/>
    </source>
</evidence>
<feature type="domain" description="MPN" evidence="6">
    <location>
        <begin position="107"/>
        <end position="158"/>
    </location>
</feature>
<proteinExistence type="predicted"/>
<reference evidence="7 8" key="1">
    <citation type="submission" date="2020-08" db="EMBL/GenBank/DDBJ databases">
        <title>Bridging the membrane lipid divide: bacteria of the FCB group superphylum have the potential to synthesize archaeal ether lipids.</title>
        <authorList>
            <person name="Villanueva L."/>
            <person name="Von Meijenfeldt F.A.B."/>
            <person name="Westbye A.B."/>
            <person name="Yadav S."/>
            <person name="Hopmans E.C."/>
            <person name="Dutilh B.E."/>
            <person name="Sinninghe Damste J.S."/>
        </authorList>
    </citation>
    <scope>NUCLEOTIDE SEQUENCE [LARGE SCALE GENOMIC DNA]</scope>
    <source>
        <strain evidence="7">NIOZ-UU27</strain>
    </source>
</reference>
<dbReference type="GO" id="GO:0046872">
    <property type="term" value="F:metal ion binding"/>
    <property type="evidence" value="ECO:0007669"/>
    <property type="project" value="UniProtKB-KW"/>
</dbReference>
<accession>A0A8J6T729</accession>
<dbReference type="AlphaFoldDB" id="A0A8J6T729"/>
<dbReference type="InterPro" id="IPR037518">
    <property type="entry name" value="MPN"/>
</dbReference>
<evidence type="ECO:0000313" key="8">
    <source>
        <dbReference type="Proteomes" id="UP000650524"/>
    </source>
</evidence>
<protein>
    <recommendedName>
        <fullName evidence="6">MPN domain-containing protein</fullName>
    </recommendedName>
</protein>
<dbReference type="Pfam" id="PF20582">
    <property type="entry name" value="UPF0758_N"/>
    <property type="match status" value="1"/>
</dbReference>
<dbReference type="Gene3D" id="3.40.140.10">
    <property type="entry name" value="Cytidine Deaminase, domain 2"/>
    <property type="match status" value="1"/>
</dbReference>
<dbReference type="GO" id="GO:0008237">
    <property type="term" value="F:metallopeptidase activity"/>
    <property type="evidence" value="ECO:0007669"/>
    <property type="project" value="UniProtKB-KW"/>
</dbReference>
<organism evidence="7 8">
    <name type="scientific">Candidatus Desulfacyla euxinica</name>
    <dbReference type="NCBI Taxonomy" id="2841693"/>
    <lineage>
        <taxon>Bacteria</taxon>
        <taxon>Deltaproteobacteria</taxon>
        <taxon>Candidatus Desulfacyla</taxon>
    </lineage>
</organism>
<name>A0A8J6T729_9DELT</name>
<evidence type="ECO:0000256" key="1">
    <source>
        <dbReference type="ARBA" id="ARBA00022670"/>
    </source>
</evidence>
<dbReference type="Pfam" id="PF04002">
    <property type="entry name" value="RadC"/>
    <property type="match status" value="1"/>
</dbReference>
<dbReference type="Proteomes" id="UP000650524">
    <property type="component" value="Unassembled WGS sequence"/>
</dbReference>
<dbReference type="InterPro" id="IPR046778">
    <property type="entry name" value="UPF0758_N"/>
</dbReference>
<evidence type="ECO:0000313" key="7">
    <source>
        <dbReference type="EMBL" id="MBC8175883.1"/>
    </source>
</evidence>
<feature type="non-terminal residue" evidence="7">
    <location>
        <position position="158"/>
    </location>
</feature>
<sequence>MEKKDWQKRGTGHRERLRQRFLTGGLERFSDEEVIEFLLTLGTPRGDQKLPAREALKEFGNLSGVLSAPPEKLIRIKGIGPKNALYLGLVHQVAGRYLKDRISGEMFFGSSQAVFDYLFHSMRDLKKEVFKVLFLSRKNELIADHDLFHGSLTGSAVY</sequence>
<keyword evidence="3" id="KW-0378">Hydrolase</keyword>
<dbReference type="GO" id="GO:0006508">
    <property type="term" value="P:proteolysis"/>
    <property type="evidence" value="ECO:0007669"/>
    <property type="project" value="UniProtKB-KW"/>
</dbReference>
<dbReference type="SUPFAM" id="SSF47781">
    <property type="entry name" value="RuvA domain 2-like"/>
    <property type="match status" value="1"/>
</dbReference>
<dbReference type="EMBL" id="JACNJD010000040">
    <property type="protein sequence ID" value="MBC8175883.1"/>
    <property type="molecule type" value="Genomic_DNA"/>
</dbReference>
<keyword evidence="1" id="KW-0645">Protease</keyword>
<keyword evidence="2" id="KW-0479">Metal-binding</keyword>
<dbReference type="PROSITE" id="PS50249">
    <property type="entry name" value="MPN"/>
    <property type="match status" value="1"/>
</dbReference>
<evidence type="ECO:0000256" key="3">
    <source>
        <dbReference type="ARBA" id="ARBA00022801"/>
    </source>
</evidence>
<comment type="caution">
    <text evidence="7">The sequence shown here is derived from an EMBL/GenBank/DDBJ whole genome shotgun (WGS) entry which is preliminary data.</text>
</comment>
<keyword evidence="5" id="KW-0482">Metalloprotease</keyword>
<dbReference type="PANTHER" id="PTHR30471:SF3">
    <property type="entry name" value="UPF0758 PROTEIN YEES-RELATED"/>
    <property type="match status" value="1"/>
</dbReference>
<evidence type="ECO:0000256" key="5">
    <source>
        <dbReference type="ARBA" id="ARBA00023049"/>
    </source>
</evidence>
<dbReference type="PANTHER" id="PTHR30471">
    <property type="entry name" value="DNA REPAIR PROTEIN RADC"/>
    <property type="match status" value="1"/>
</dbReference>
<gene>
    <name evidence="7" type="ORF">H8E19_00650</name>
</gene>
<evidence type="ECO:0000259" key="6">
    <source>
        <dbReference type="PROSITE" id="PS50249"/>
    </source>
</evidence>
<keyword evidence="4" id="KW-0862">Zinc</keyword>
<dbReference type="InterPro" id="IPR001405">
    <property type="entry name" value="UPF0758"/>
</dbReference>
<dbReference type="InterPro" id="IPR010994">
    <property type="entry name" value="RuvA_2-like"/>
</dbReference>